<keyword evidence="3" id="KW-1185">Reference proteome</keyword>
<dbReference type="Pfam" id="PF14024">
    <property type="entry name" value="DUF4240"/>
    <property type="match status" value="1"/>
</dbReference>
<name>A0A7X2S4C7_9BACI</name>
<gene>
    <name evidence="2" type="ORF">GKZ89_06315</name>
</gene>
<organism evidence="2 3">
    <name type="scientific">Metabacillus mangrovi</name>
    <dbReference type="NCBI Taxonomy" id="1491830"/>
    <lineage>
        <taxon>Bacteria</taxon>
        <taxon>Bacillati</taxon>
        <taxon>Bacillota</taxon>
        <taxon>Bacilli</taxon>
        <taxon>Bacillales</taxon>
        <taxon>Bacillaceae</taxon>
        <taxon>Metabacillus</taxon>
    </lineage>
</organism>
<reference evidence="2 3" key="1">
    <citation type="journal article" date="2017" name="Int. J. Syst. Evol. Microbiol.">
        <title>Bacillus mangrovi sp. nov., isolated from a sediment sample from a mangrove forest.</title>
        <authorList>
            <person name="Gupta V."/>
            <person name="Singh P.K."/>
            <person name="Korpole S."/>
            <person name="Tanuku N.R.S."/>
            <person name="Pinnaka A.K."/>
        </authorList>
    </citation>
    <scope>NUCLEOTIDE SEQUENCE [LARGE SCALE GENOMIC DNA]</scope>
    <source>
        <strain evidence="2 3">KCTC 33872</strain>
    </source>
</reference>
<dbReference type="OrthoDB" id="6200718at2"/>
<protein>
    <submittedName>
        <fullName evidence="2">DUF4240 domain-containing protein</fullName>
    </submittedName>
</protein>
<dbReference type="AlphaFoldDB" id="A0A7X2S4C7"/>
<evidence type="ECO:0000259" key="1">
    <source>
        <dbReference type="Pfam" id="PF14024"/>
    </source>
</evidence>
<proteinExistence type="predicted"/>
<feature type="domain" description="DUF4240" evidence="1">
    <location>
        <begin position="89"/>
        <end position="215"/>
    </location>
</feature>
<evidence type="ECO:0000313" key="2">
    <source>
        <dbReference type="EMBL" id="MTH53020.1"/>
    </source>
</evidence>
<accession>A0A7X2S4C7</accession>
<evidence type="ECO:0000313" key="3">
    <source>
        <dbReference type="Proteomes" id="UP000434639"/>
    </source>
</evidence>
<sequence length="271" mass="31276">MTIGEGINVKTVLRIENNTSKKVWKVEASGTICTMTSGVKKNSGAVRSKQFETAADCRKYAEQLIRHRLGRGYKPVSSSFYMIRKSCFTEADFWNVLKKAKTKGETQEQQLEWLVAHLAEQPLEDLITFDEILARIFIKSYQSQLWAASYIITGDSSDDRFDFFRAWLLFQGEAVYESAIQNPESIIPVLQALEEKEEVPQFEDLTYIGALAFEEKTGQNENLYYTLYDEVVLNSYIEPYIELDWSEADTENLSIRFPSLWERYGENPLEC</sequence>
<comment type="caution">
    <text evidence="2">The sequence shown here is derived from an EMBL/GenBank/DDBJ whole genome shotgun (WGS) entry which is preliminary data.</text>
</comment>
<dbReference type="Proteomes" id="UP000434639">
    <property type="component" value="Unassembled WGS sequence"/>
</dbReference>
<dbReference type="Gene3D" id="2.20.140.10">
    <property type="entry name" value="WGR domain"/>
    <property type="match status" value="1"/>
</dbReference>
<dbReference type="InterPro" id="IPR025334">
    <property type="entry name" value="DUF4240"/>
</dbReference>
<dbReference type="EMBL" id="WMIB01000004">
    <property type="protein sequence ID" value="MTH53020.1"/>
    <property type="molecule type" value="Genomic_DNA"/>
</dbReference>